<proteinExistence type="predicted"/>
<evidence type="ECO:0000313" key="3">
    <source>
        <dbReference type="Proteomes" id="UP001500383"/>
    </source>
</evidence>
<comment type="caution">
    <text evidence="2">The sequence shown here is derived from an EMBL/GenBank/DDBJ whole genome shotgun (WGS) entry which is preliminary data.</text>
</comment>
<feature type="region of interest" description="Disordered" evidence="1">
    <location>
        <begin position="1"/>
        <end position="20"/>
    </location>
</feature>
<feature type="compositionally biased region" description="Basic residues" evidence="1">
    <location>
        <begin position="89"/>
        <end position="101"/>
    </location>
</feature>
<reference evidence="2 3" key="1">
    <citation type="journal article" date="2019" name="Int. J. Syst. Evol. Microbiol.">
        <title>The Global Catalogue of Microorganisms (GCM) 10K type strain sequencing project: providing services to taxonomists for standard genome sequencing and annotation.</title>
        <authorList>
            <consortium name="The Broad Institute Genomics Platform"/>
            <consortium name="The Broad Institute Genome Sequencing Center for Infectious Disease"/>
            <person name="Wu L."/>
            <person name="Ma J."/>
        </authorList>
    </citation>
    <scope>NUCLEOTIDE SEQUENCE [LARGE SCALE GENOMIC DNA]</scope>
    <source>
        <strain evidence="2 3">JCM 16002</strain>
    </source>
</reference>
<evidence type="ECO:0000256" key="1">
    <source>
        <dbReference type="SAM" id="MobiDB-lite"/>
    </source>
</evidence>
<sequence length="129" mass="13307">MPDAQVQPEAPQGGEFGDEAADVRIAVDGLGAGTGRVAATGAQAGRQVGDPLREAVRDRRELLFVGGDQGRIGLAPKVVGESENAGRQGWHRASVRPHRGLAARPPTSYILKGAQGTSARPEAPALAPQ</sequence>
<name>A0ABN2J643_9ACTN</name>
<dbReference type="EMBL" id="BAAAQG010000021">
    <property type="protein sequence ID" value="GAA1718792.1"/>
    <property type="molecule type" value="Genomic_DNA"/>
</dbReference>
<gene>
    <name evidence="2" type="ORF">GCM10009831_30990</name>
</gene>
<accession>A0ABN2J643</accession>
<protein>
    <submittedName>
        <fullName evidence="2">Uncharacterized protein</fullName>
    </submittedName>
</protein>
<keyword evidence="3" id="KW-1185">Reference proteome</keyword>
<feature type="region of interest" description="Disordered" evidence="1">
    <location>
        <begin position="80"/>
        <end position="106"/>
    </location>
</feature>
<evidence type="ECO:0000313" key="2">
    <source>
        <dbReference type="EMBL" id="GAA1718792.1"/>
    </source>
</evidence>
<organism evidence="2 3">
    <name type="scientific">Dietzia cercidiphylli</name>
    <dbReference type="NCBI Taxonomy" id="498199"/>
    <lineage>
        <taxon>Bacteria</taxon>
        <taxon>Bacillati</taxon>
        <taxon>Actinomycetota</taxon>
        <taxon>Actinomycetes</taxon>
        <taxon>Mycobacteriales</taxon>
        <taxon>Dietziaceae</taxon>
        <taxon>Dietzia</taxon>
    </lineage>
</organism>
<dbReference type="Proteomes" id="UP001500383">
    <property type="component" value="Unassembled WGS sequence"/>
</dbReference>